<keyword evidence="1" id="KW-1133">Transmembrane helix</keyword>
<keyword evidence="1" id="KW-0472">Membrane</keyword>
<name>A0AAE7DHL4_9VIRU</name>
<feature type="transmembrane region" description="Helical" evidence="1">
    <location>
        <begin position="37"/>
        <end position="59"/>
    </location>
</feature>
<dbReference type="EMBL" id="MT188663">
    <property type="protein sequence ID" value="QJD55395.1"/>
    <property type="molecule type" value="Genomic_DNA"/>
</dbReference>
<keyword evidence="1" id="KW-0812">Transmembrane</keyword>
<gene>
    <name evidence="2" type="ORF">vBVipa36_00012</name>
</gene>
<keyword evidence="3" id="KW-1185">Reference proteome</keyword>
<evidence type="ECO:0000256" key="1">
    <source>
        <dbReference type="SAM" id="Phobius"/>
    </source>
</evidence>
<evidence type="ECO:0000313" key="3">
    <source>
        <dbReference type="Proteomes" id="UP000828504"/>
    </source>
</evidence>
<feature type="transmembrane region" description="Helical" evidence="1">
    <location>
        <begin position="6"/>
        <end position="25"/>
    </location>
</feature>
<organism evidence="2 3">
    <name type="scientific">Vibrio phage vB_Vipa36</name>
    <dbReference type="NCBI Taxonomy" id="2729568"/>
    <lineage>
        <taxon>Viruses</taxon>
        <taxon>Monodnaviria</taxon>
        <taxon>Loebvirae</taxon>
        <taxon>Hofneiviricota</taxon>
        <taxon>Faserviricetes</taxon>
        <taxon>Tubulavirales</taxon>
        <taxon>Inoviridae</taxon>
        <taxon>Versovirus</taxon>
        <taxon>Versovirus Vipa36</taxon>
    </lineage>
</organism>
<accession>A0AAE7DHL4</accession>
<feature type="transmembrane region" description="Helical" evidence="1">
    <location>
        <begin position="74"/>
        <end position="99"/>
    </location>
</feature>
<dbReference type="Proteomes" id="UP000828504">
    <property type="component" value="Segment"/>
</dbReference>
<proteinExistence type="predicted"/>
<protein>
    <submittedName>
        <fullName evidence="2">Uncharacterized protein</fullName>
    </submittedName>
</protein>
<reference evidence="2 3" key="1">
    <citation type="submission" date="2020-03" db="EMBL/GenBank/DDBJ databases">
        <title>Dynamic changes in Inoviridae prophage during population succession and invasion of Pacific-native Vibrio parahaemolyticus into United States North Atlantic coastal areas.</title>
        <authorList>
            <person name="Means J."/>
            <person name="Marcinqiwica A."/>
            <person name="Foxall R."/>
            <person name="Xu F."/>
            <person name="Cooper V."/>
            <person name="Jones S."/>
            <person name="Whistler C."/>
        </authorList>
    </citation>
    <scope>NUCLEOTIDE SEQUENCE [LARGE SCALE GENOMIC DNA]</scope>
</reference>
<sequence length="103" mass="12241">MDNAFVNGFLIPTFSIFVPFWVMYIRKSEKRKRFVQYILIPFVLLVTTILYLAAGYYYFLGPELANQLFDSKYLFFLLVFMTSTWALQKMVTFCLEVVFDLRG</sequence>
<evidence type="ECO:0000313" key="2">
    <source>
        <dbReference type="EMBL" id="QJD55395.1"/>
    </source>
</evidence>